<evidence type="ECO:0000313" key="1">
    <source>
        <dbReference type="EMBL" id="KAJ2966623.1"/>
    </source>
</evidence>
<dbReference type="EMBL" id="JANSHE010006588">
    <property type="protein sequence ID" value="KAJ2966623.1"/>
    <property type="molecule type" value="Genomic_DNA"/>
</dbReference>
<keyword evidence="2" id="KW-1185">Reference proteome</keyword>
<dbReference type="Proteomes" id="UP001144978">
    <property type="component" value="Unassembled WGS sequence"/>
</dbReference>
<organism evidence="1 2">
    <name type="scientific">Trametes sanguinea</name>
    <dbReference type="NCBI Taxonomy" id="158606"/>
    <lineage>
        <taxon>Eukaryota</taxon>
        <taxon>Fungi</taxon>
        <taxon>Dikarya</taxon>
        <taxon>Basidiomycota</taxon>
        <taxon>Agaricomycotina</taxon>
        <taxon>Agaricomycetes</taxon>
        <taxon>Polyporales</taxon>
        <taxon>Polyporaceae</taxon>
        <taxon>Trametes</taxon>
    </lineage>
</organism>
<gene>
    <name evidence="1" type="ORF">NUW54_g13753</name>
</gene>
<reference evidence="1" key="1">
    <citation type="submission" date="2022-08" db="EMBL/GenBank/DDBJ databases">
        <title>Genome Sequence of Pycnoporus sanguineus.</title>
        <authorList>
            <person name="Buettner E."/>
        </authorList>
    </citation>
    <scope>NUCLEOTIDE SEQUENCE</scope>
    <source>
        <strain evidence="1">CG-C14</strain>
    </source>
</reference>
<sequence length="266" mass="28490">MPPYAHAVHDHHHQHHHLPPAPAAPSQNAVADPPPPRSSAPSTTSYTTLRYALQPQAPREHPAVDSYHRPPPASQPAQPAPSPSPSSSSQAQMRHGVPKWLICAGLALSSIGFGLMMLMSRTQLPRGADALPPNRRGGPGDALPRAVPGLHARASAAGGRLRDQRVLPRAVYGRDCRAGMWFFPSEAVAGAVFLGRLSNSLPPDVDGSVVLESVVALRARSDWPDILHALASAIKVGRRLFLRRAAGERCFRPAWDPARALLGTEH</sequence>
<accession>A0ACC1MJ96</accession>
<name>A0ACC1MJ96_9APHY</name>
<protein>
    <submittedName>
        <fullName evidence="1">Uncharacterized protein</fullName>
    </submittedName>
</protein>
<evidence type="ECO:0000313" key="2">
    <source>
        <dbReference type="Proteomes" id="UP001144978"/>
    </source>
</evidence>
<proteinExistence type="predicted"/>
<comment type="caution">
    <text evidence="1">The sequence shown here is derived from an EMBL/GenBank/DDBJ whole genome shotgun (WGS) entry which is preliminary data.</text>
</comment>